<dbReference type="SUPFAM" id="SSF143120">
    <property type="entry name" value="YefM-like"/>
    <property type="match status" value="1"/>
</dbReference>
<organism evidence="2 3">
    <name type="scientific">Photobacterium chitinilyticum</name>
    <dbReference type="NCBI Taxonomy" id="2485123"/>
    <lineage>
        <taxon>Bacteria</taxon>
        <taxon>Pseudomonadati</taxon>
        <taxon>Pseudomonadota</taxon>
        <taxon>Gammaproteobacteria</taxon>
        <taxon>Vibrionales</taxon>
        <taxon>Vibrionaceae</taxon>
        <taxon>Photobacterium</taxon>
    </lineage>
</organism>
<dbReference type="InterPro" id="IPR036165">
    <property type="entry name" value="YefM-like_sf"/>
</dbReference>
<evidence type="ECO:0000256" key="1">
    <source>
        <dbReference type="ARBA" id="ARBA00009981"/>
    </source>
</evidence>
<gene>
    <name evidence="2" type="ORF">EDI28_12400</name>
</gene>
<reference evidence="2 3" key="1">
    <citation type="submission" date="2018-11" db="EMBL/GenBank/DDBJ databases">
        <title>Photobacterium sp. BEI247 sp. nov., a marine bacterium isolated from Yongle Blue Hole in the South China Sea.</title>
        <authorList>
            <person name="Wang X."/>
        </authorList>
    </citation>
    <scope>NUCLEOTIDE SEQUENCE [LARGE SCALE GENOMIC DNA]</scope>
    <source>
        <strain evidence="3">BEI247</strain>
    </source>
</reference>
<dbReference type="RefSeq" id="WP_128784170.1">
    <property type="nucleotide sequence ID" value="NZ_RJLM01000004.1"/>
</dbReference>
<dbReference type="OrthoDB" id="6168250at2"/>
<name>A0A444JQY8_9GAMM</name>
<evidence type="ECO:0000313" key="2">
    <source>
        <dbReference type="EMBL" id="RWX55515.1"/>
    </source>
</evidence>
<dbReference type="AlphaFoldDB" id="A0A444JQY8"/>
<dbReference type="EMBL" id="RJLM01000004">
    <property type="protein sequence ID" value="RWX55515.1"/>
    <property type="molecule type" value="Genomic_DNA"/>
</dbReference>
<proteinExistence type="inferred from homology"/>
<protein>
    <submittedName>
        <fullName evidence="2">Type II toxin-antitoxin system Phd/YefM family antitoxin</fullName>
    </submittedName>
</protein>
<comment type="caution">
    <text evidence="2">The sequence shown here is derived from an EMBL/GenBank/DDBJ whole genome shotgun (WGS) entry which is preliminary data.</text>
</comment>
<keyword evidence="3" id="KW-1185">Reference proteome</keyword>
<dbReference type="Proteomes" id="UP000287563">
    <property type="component" value="Unassembled WGS sequence"/>
</dbReference>
<sequence length="91" mass="10287">MKIQTVSYLKSNAAKLDLEEPMVITQNGIPSYVIESYEDRKRRDDAIALMKLLSFSHEDKKHGKVVSSASFKSMLAERKSKVPLNDEASKN</sequence>
<accession>A0A444JQY8</accession>
<evidence type="ECO:0000313" key="3">
    <source>
        <dbReference type="Proteomes" id="UP000287563"/>
    </source>
</evidence>
<comment type="similarity">
    <text evidence="1">Belongs to the phD/YefM antitoxin family.</text>
</comment>